<feature type="region of interest" description="Disordered" evidence="1">
    <location>
        <begin position="135"/>
        <end position="166"/>
    </location>
</feature>
<evidence type="ECO:0000313" key="2">
    <source>
        <dbReference type="EMBL" id="ACO61070.1"/>
    </source>
</evidence>
<evidence type="ECO:0000313" key="3">
    <source>
        <dbReference type="Proteomes" id="UP000002009"/>
    </source>
</evidence>
<feature type="compositionally biased region" description="Pro residues" evidence="1">
    <location>
        <begin position="144"/>
        <end position="166"/>
    </location>
</feature>
<name>C1DZ86_MICCC</name>
<dbReference type="eggNOG" id="ENOG502QQ2D">
    <property type="taxonomic scope" value="Eukaryota"/>
</dbReference>
<dbReference type="AlphaFoldDB" id="C1DZ86"/>
<dbReference type="KEGG" id="mis:MICPUN_107651"/>
<dbReference type="RefSeq" id="XP_002499812.1">
    <property type="nucleotide sequence ID" value="XM_002499766.1"/>
</dbReference>
<evidence type="ECO:0000256" key="1">
    <source>
        <dbReference type="SAM" id="MobiDB-lite"/>
    </source>
</evidence>
<dbReference type="Proteomes" id="UP000002009">
    <property type="component" value="Chromosome 2"/>
</dbReference>
<accession>C1DZ86</accession>
<dbReference type="GeneID" id="8241497"/>
<proteinExistence type="predicted"/>
<sequence>MLSGIKNEKMKKKAKLLADAATTGKKVRKMSAKLTAPNEDTACSDYYAKAGLSSSLGACIATVASRRRGRALAATTYDVSVFFSDAEVDDSTLTAATNALKAEGISVEVNDVDPIVELGTIEGVDSSTLETFKAQATAAAATMPPSPPPPPVSSPPPPPPPPDLIK</sequence>
<dbReference type="InParanoid" id="C1DZ86"/>
<gene>
    <name evidence="2" type="ORF">MICPUN_107651</name>
</gene>
<protein>
    <submittedName>
        <fullName evidence="2">Uncharacterized protein</fullName>
    </submittedName>
</protein>
<keyword evidence="3" id="KW-1185">Reference proteome</keyword>
<reference evidence="2 3" key="1">
    <citation type="journal article" date="2009" name="Science">
        <title>Green evolution and dynamic adaptations revealed by genomes of the marine picoeukaryotes Micromonas.</title>
        <authorList>
            <person name="Worden A.Z."/>
            <person name="Lee J.H."/>
            <person name="Mock T."/>
            <person name="Rouze P."/>
            <person name="Simmons M.P."/>
            <person name="Aerts A.L."/>
            <person name="Allen A.E."/>
            <person name="Cuvelier M.L."/>
            <person name="Derelle E."/>
            <person name="Everett M.V."/>
            <person name="Foulon E."/>
            <person name="Grimwood J."/>
            <person name="Gundlach H."/>
            <person name="Henrissat B."/>
            <person name="Napoli C."/>
            <person name="McDonald S.M."/>
            <person name="Parker M.S."/>
            <person name="Rombauts S."/>
            <person name="Salamov A."/>
            <person name="Von Dassow P."/>
            <person name="Badger J.H."/>
            <person name="Coutinho P.M."/>
            <person name="Demir E."/>
            <person name="Dubchak I."/>
            <person name="Gentemann C."/>
            <person name="Eikrem W."/>
            <person name="Gready J.E."/>
            <person name="John U."/>
            <person name="Lanier W."/>
            <person name="Lindquist E.A."/>
            <person name="Lucas S."/>
            <person name="Mayer K.F."/>
            <person name="Moreau H."/>
            <person name="Not F."/>
            <person name="Otillar R."/>
            <person name="Panaud O."/>
            <person name="Pangilinan J."/>
            <person name="Paulsen I."/>
            <person name="Piegu B."/>
            <person name="Poliakov A."/>
            <person name="Robbens S."/>
            <person name="Schmutz J."/>
            <person name="Toulza E."/>
            <person name="Wyss T."/>
            <person name="Zelensky A."/>
            <person name="Zhou K."/>
            <person name="Armbrust E.V."/>
            <person name="Bhattacharya D."/>
            <person name="Goodenough U.W."/>
            <person name="Van de Peer Y."/>
            <person name="Grigoriev I.V."/>
        </authorList>
    </citation>
    <scope>NUCLEOTIDE SEQUENCE [LARGE SCALE GENOMIC DNA]</scope>
    <source>
        <strain evidence="3">RCC299 / NOUM17</strain>
    </source>
</reference>
<organism evidence="2 3">
    <name type="scientific">Micromonas commoda (strain RCC299 / NOUM17 / CCMP2709)</name>
    <name type="common">Picoplanktonic green alga</name>
    <dbReference type="NCBI Taxonomy" id="296587"/>
    <lineage>
        <taxon>Eukaryota</taxon>
        <taxon>Viridiplantae</taxon>
        <taxon>Chlorophyta</taxon>
        <taxon>Mamiellophyceae</taxon>
        <taxon>Mamiellales</taxon>
        <taxon>Mamiellaceae</taxon>
        <taxon>Micromonas</taxon>
    </lineage>
</organism>
<feature type="non-terminal residue" evidence="2">
    <location>
        <position position="166"/>
    </location>
</feature>
<dbReference type="EMBL" id="CP001323">
    <property type="protein sequence ID" value="ACO61070.1"/>
    <property type="molecule type" value="Genomic_DNA"/>
</dbReference>